<dbReference type="Pfam" id="PF03006">
    <property type="entry name" value="HlyIII"/>
    <property type="match status" value="1"/>
</dbReference>
<comment type="similarity">
    <text evidence="2">Belongs to the ADIPOR family.</text>
</comment>
<dbReference type="AGR" id="Xenbase:XB-GENE-17346521"/>
<keyword evidence="3 7" id="KW-0812">Transmembrane</keyword>
<evidence type="ECO:0000256" key="7">
    <source>
        <dbReference type="SAM" id="Phobius"/>
    </source>
</evidence>
<keyword evidence="6" id="KW-0479">Metal-binding</keyword>
<keyword evidence="4 7" id="KW-1133">Transmembrane helix</keyword>
<dbReference type="STRING" id="8355.A0A1L8G5K1"/>
<evidence type="ECO:0000256" key="3">
    <source>
        <dbReference type="ARBA" id="ARBA00022692"/>
    </source>
</evidence>
<keyword evidence="5 7" id="KW-0472">Membrane</keyword>
<evidence type="ECO:0000313" key="10">
    <source>
        <dbReference type="RefSeq" id="XP_041421031.1"/>
    </source>
</evidence>
<name>A0A1L8G5K1_XENLA</name>
<dbReference type="InterPro" id="IPR004254">
    <property type="entry name" value="AdipoR/HlyIII-related"/>
</dbReference>
<dbReference type="PaxDb" id="8355-A0A1L8G5K1"/>
<keyword evidence="9 10" id="KW-0675">Receptor</keyword>
<evidence type="ECO:0000256" key="1">
    <source>
        <dbReference type="ARBA" id="ARBA00004141"/>
    </source>
</evidence>
<feature type="transmembrane region" description="Helical" evidence="7">
    <location>
        <begin position="321"/>
        <end position="340"/>
    </location>
</feature>
<dbReference type="KEGG" id="xla:108718288"/>
<dbReference type="GO" id="GO:0048545">
    <property type="term" value="P:response to steroid hormone"/>
    <property type="evidence" value="ECO:0000318"/>
    <property type="project" value="GO_Central"/>
</dbReference>
<feature type="transmembrane region" description="Helical" evidence="7">
    <location>
        <begin position="143"/>
        <end position="164"/>
    </location>
</feature>
<organism evidence="9">
    <name type="scientific">Xenopus laevis</name>
    <name type="common">African clawed frog</name>
    <dbReference type="NCBI Taxonomy" id="8355"/>
    <lineage>
        <taxon>Eukaryota</taxon>
        <taxon>Metazoa</taxon>
        <taxon>Chordata</taxon>
        <taxon>Craniata</taxon>
        <taxon>Vertebrata</taxon>
        <taxon>Euteleostomi</taxon>
        <taxon>Amphibia</taxon>
        <taxon>Batrachia</taxon>
        <taxon>Anura</taxon>
        <taxon>Pipoidea</taxon>
        <taxon>Pipidae</taxon>
        <taxon>Xenopodinae</taxon>
        <taxon>Xenopus</taxon>
        <taxon>Xenopus</taxon>
    </lineage>
</organism>
<dbReference type="PANTHER" id="PTHR20855">
    <property type="entry name" value="ADIPOR/PROGESTIN RECEPTOR-RELATED"/>
    <property type="match status" value="1"/>
</dbReference>
<dbReference type="AlphaFoldDB" id="A0A1L8G5K1"/>
<reference evidence="9" key="1">
    <citation type="submission" date="2022-04" db="UniProtKB">
        <authorList>
            <consortium name="RefSeq"/>
        </authorList>
    </citation>
    <scope>IDENTIFICATION</scope>
    <source>
        <strain evidence="9 10">J_2021</strain>
        <tissue evidence="9 10">Erythrocytes</tissue>
    </source>
</reference>
<dbReference type="GO" id="GO:0046872">
    <property type="term" value="F:metal ion binding"/>
    <property type="evidence" value="ECO:0007669"/>
    <property type="project" value="UniProtKB-KW"/>
</dbReference>
<dbReference type="OrthoDB" id="535992at2759"/>
<feature type="binding site" evidence="6">
    <location>
        <position position="285"/>
    </location>
    <ligand>
        <name>Zn(2+)</name>
        <dbReference type="ChEBI" id="CHEBI:29105"/>
    </ligand>
</feature>
<evidence type="ECO:0000256" key="4">
    <source>
        <dbReference type="ARBA" id="ARBA00022989"/>
    </source>
</evidence>
<dbReference type="GeneID" id="108718288"/>
<evidence type="ECO:0000256" key="6">
    <source>
        <dbReference type="PIRSR" id="PIRSR604254-1"/>
    </source>
</evidence>
<dbReference type="RefSeq" id="XP_018121499.1">
    <property type="nucleotide sequence ID" value="XM_018266010.2"/>
</dbReference>
<dbReference type="PANTHER" id="PTHR20855:SF22">
    <property type="entry name" value="MEMBRANE PROGESTIN RECEPTOR BETA"/>
    <property type="match status" value="1"/>
</dbReference>
<dbReference type="CTD" id="108718288"/>
<dbReference type="GO" id="GO:0005496">
    <property type="term" value="F:steroid binding"/>
    <property type="evidence" value="ECO:0000318"/>
    <property type="project" value="GO_Central"/>
</dbReference>
<evidence type="ECO:0000256" key="5">
    <source>
        <dbReference type="ARBA" id="ARBA00023136"/>
    </source>
</evidence>
<evidence type="ECO:0000256" key="2">
    <source>
        <dbReference type="ARBA" id="ARBA00007018"/>
    </source>
</evidence>
<protein>
    <submittedName>
        <fullName evidence="9 10">membrane Progestin receptor beta</fullName>
    </submittedName>
</protein>
<feature type="transmembrane region" description="Helical" evidence="7">
    <location>
        <begin position="244"/>
        <end position="262"/>
    </location>
</feature>
<feature type="binding site" evidence="6">
    <location>
        <position position="281"/>
    </location>
    <ligand>
        <name>Zn(2+)</name>
        <dbReference type="ChEBI" id="CHEBI:29105"/>
    </ligand>
</feature>
<dbReference type="Xenbase" id="XB-GENE-17346521">
    <property type="gene designation" value="paqr8.S"/>
</dbReference>
<evidence type="ECO:0000313" key="9">
    <source>
        <dbReference type="RefSeq" id="XP_018121499.1"/>
    </source>
</evidence>
<feature type="transmembrane region" description="Helical" evidence="7">
    <location>
        <begin position="176"/>
        <end position="198"/>
    </location>
</feature>
<accession>A0A1L8G5K1</accession>
<feature type="binding site" evidence="6">
    <location>
        <position position="129"/>
    </location>
    <ligand>
        <name>Zn(2+)</name>
        <dbReference type="ChEBI" id="CHEBI:29105"/>
    </ligand>
</feature>
<gene>
    <name evidence="9 10 11" type="primary">paqr8.S</name>
</gene>
<keyword evidence="6" id="KW-0862">Zinc</keyword>
<evidence type="ECO:0000313" key="8">
    <source>
        <dbReference type="Proteomes" id="UP000186698"/>
    </source>
</evidence>
<keyword evidence="8" id="KW-1185">Reference proteome</keyword>
<evidence type="ECO:0000313" key="11">
    <source>
        <dbReference type="Xenbase" id="XB-GENE-17346521"/>
    </source>
</evidence>
<dbReference type="Proteomes" id="UP000186698">
    <property type="component" value="Chromosome 5S"/>
</dbReference>
<feature type="transmembrane region" description="Helical" evidence="7">
    <location>
        <begin position="79"/>
        <end position="99"/>
    </location>
</feature>
<proteinExistence type="inferred from homology"/>
<feature type="transmembrane region" description="Helical" evidence="7">
    <location>
        <begin position="111"/>
        <end position="131"/>
    </location>
</feature>
<dbReference type="Bgee" id="108718288">
    <property type="expression patterns" value="Expressed in brain and 8 other cell types or tissues"/>
</dbReference>
<dbReference type="GO" id="GO:0003707">
    <property type="term" value="F:nuclear steroid receptor activity"/>
    <property type="evidence" value="ECO:0000318"/>
    <property type="project" value="GO_Central"/>
</dbReference>
<sequence>MTTAILECISTLSISVQQLRRLPRFLEGSTTKMPLTVKDSDVPRLFREPYIQTGYRPMDQDWKYYFFSLFQKHNESINVWTHLLVALAVVLRVVAFVEAGFLSLNIISFPLYLYVLASLTYLMCSTLAHLLQSKSELDHYTFYFMDYVGVSTYQYGSALAHYYYSSNQAWYDEAWYFFLPGAAFLGWLSCVGCCYAKYCYKRPYPVMRKILQVVPAGLAYILDISPVVHRIVTCQIEGCTDKAIWFHSLQFIFFIIGAYFFSCPVPEKYFPGSCDFIGHGHQIFHVFLGLCTLSQLEALFIDYQTRNELFSARYSSIDTLVNCASFFLLIFCSAFTAVYARRRIKDKLARKEL</sequence>
<dbReference type="RefSeq" id="XP_041421031.1">
    <property type="nucleotide sequence ID" value="XM_041565097.1"/>
</dbReference>
<comment type="subcellular location">
    <subcellularLocation>
        <location evidence="1">Membrane</location>
        <topology evidence="1">Multi-pass membrane protein</topology>
    </subcellularLocation>
</comment>
<dbReference type="GO" id="GO:0005886">
    <property type="term" value="C:plasma membrane"/>
    <property type="evidence" value="ECO:0000318"/>
    <property type="project" value="GO_Central"/>
</dbReference>
<dbReference type="OMA" id="HRVVMCH"/>